<name>A0ABQ9DFP6_9PASS</name>
<keyword evidence="2" id="KW-1185">Reference proteome</keyword>
<dbReference type="EMBL" id="WHWB01033738">
    <property type="protein sequence ID" value="KAJ7417749.1"/>
    <property type="molecule type" value="Genomic_DNA"/>
</dbReference>
<dbReference type="PANTHER" id="PTHR33332">
    <property type="entry name" value="REVERSE TRANSCRIPTASE DOMAIN-CONTAINING PROTEIN"/>
    <property type="match status" value="1"/>
</dbReference>
<protein>
    <recommendedName>
        <fullName evidence="3">Reverse transcriptase domain-containing protein</fullName>
    </recommendedName>
</protein>
<reference evidence="1" key="1">
    <citation type="submission" date="2019-10" db="EMBL/GenBank/DDBJ databases">
        <authorList>
            <person name="Soares A.E.R."/>
            <person name="Aleixo A."/>
            <person name="Schneider P."/>
            <person name="Miyaki C.Y."/>
            <person name="Schneider M.P."/>
            <person name="Mello C."/>
            <person name="Vasconcelos A.T.R."/>
        </authorList>
    </citation>
    <scope>NUCLEOTIDE SEQUENCE</scope>
    <source>
        <tissue evidence="1">Muscle</tissue>
    </source>
</reference>
<comment type="caution">
    <text evidence="1">The sequence shown here is derived from an EMBL/GenBank/DDBJ whole genome shotgun (WGS) entry which is preliminary data.</text>
</comment>
<sequence length="136" mass="15496">MIKTPYCMLMSSILKRIERSNLGAINLCAWEDHGANPLETLLRHMEDWELIQENQHSFSRAKYCLTNPVIFYNGVTTSVDKGRDTDVIYLNFCKAFDMLPNNIPVSKLEREGLDGCGTRWIRNWLGGCIQGVVING</sequence>
<gene>
    <name evidence="1" type="ORF">WISP_62759</name>
</gene>
<evidence type="ECO:0000313" key="2">
    <source>
        <dbReference type="Proteomes" id="UP001145742"/>
    </source>
</evidence>
<evidence type="ECO:0008006" key="3">
    <source>
        <dbReference type="Google" id="ProtNLM"/>
    </source>
</evidence>
<accession>A0ABQ9DFP6</accession>
<dbReference type="Proteomes" id="UP001145742">
    <property type="component" value="Unassembled WGS sequence"/>
</dbReference>
<evidence type="ECO:0000313" key="1">
    <source>
        <dbReference type="EMBL" id="KAJ7417749.1"/>
    </source>
</evidence>
<organism evidence="1 2">
    <name type="scientific">Willisornis vidua</name>
    <name type="common">Xingu scale-backed antbird</name>
    <dbReference type="NCBI Taxonomy" id="1566151"/>
    <lineage>
        <taxon>Eukaryota</taxon>
        <taxon>Metazoa</taxon>
        <taxon>Chordata</taxon>
        <taxon>Craniata</taxon>
        <taxon>Vertebrata</taxon>
        <taxon>Euteleostomi</taxon>
        <taxon>Archelosauria</taxon>
        <taxon>Archosauria</taxon>
        <taxon>Dinosauria</taxon>
        <taxon>Saurischia</taxon>
        <taxon>Theropoda</taxon>
        <taxon>Coelurosauria</taxon>
        <taxon>Aves</taxon>
        <taxon>Neognathae</taxon>
        <taxon>Neoaves</taxon>
        <taxon>Telluraves</taxon>
        <taxon>Australaves</taxon>
        <taxon>Passeriformes</taxon>
        <taxon>Thamnophilidae</taxon>
        <taxon>Willisornis</taxon>
    </lineage>
</organism>
<proteinExistence type="predicted"/>